<accession>A0A0K9P2Z1</accession>
<name>A0A0K9P2Z1_ZOSMR</name>
<sequence>MEMDDGHCFSFLLLKKINWFLITEENQDTALQEQDMLMVSFKFSNFQIFKLQHLQIRD</sequence>
<reference evidence="2" key="1">
    <citation type="journal article" date="2016" name="Nature">
        <title>The genome of the seagrass Zostera marina reveals angiosperm adaptation to the sea.</title>
        <authorList>
            <person name="Olsen J.L."/>
            <person name="Rouze P."/>
            <person name="Verhelst B."/>
            <person name="Lin Y.-C."/>
            <person name="Bayer T."/>
            <person name="Collen J."/>
            <person name="Dattolo E."/>
            <person name="De Paoli E."/>
            <person name="Dittami S."/>
            <person name="Maumus F."/>
            <person name="Michel G."/>
            <person name="Kersting A."/>
            <person name="Lauritano C."/>
            <person name="Lohaus R."/>
            <person name="Toepel M."/>
            <person name="Tonon T."/>
            <person name="Vanneste K."/>
            <person name="Amirebrahimi M."/>
            <person name="Brakel J."/>
            <person name="Bostroem C."/>
            <person name="Chovatia M."/>
            <person name="Grimwood J."/>
            <person name="Jenkins J.W."/>
            <person name="Jueterbock A."/>
            <person name="Mraz A."/>
            <person name="Stam W.T."/>
            <person name="Tice H."/>
            <person name="Bornberg-Bauer E."/>
            <person name="Green P.J."/>
            <person name="Pearson G.A."/>
            <person name="Procaccini G."/>
            <person name="Duarte C.M."/>
            <person name="Schmutz J."/>
            <person name="Reusch T.B.H."/>
            <person name="Van de Peer Y."/>
        </authorList>
    </citation>
    <scope>NUCLEOTIDE SEQUENCE [LARGE SCALE GENOMIC DNA]</scope>
    <source>
        <strain evidence="2">cv. Finnish</strain>
    </source>
</reference>
<evidence type="ECO:0000313" key="1">
    <source>
        <dbReference type="EMBL" id="KMZ63349.1"/>
    </source>
</evidence>
<gene>
    <name evidence="1" type="ORF">ZOSMA_414G00010</name>
</gene>
<keyword evidence="2" id="KW-1185">Reference proteome</keyword>
<evidence type="ECO:0000313" key="2">
    <source>
        <dbReference type="Proteomes" id="UP000036987"/>
    </source>
</evidence>
<protein>
    <submittedName>
        <fullName evidence="1">Uncharacterized protein</fullName>
    </submittedName>
</protein>
<dbReference type="Proteomes" id="UP000036987">
    <property type="component" value="Unassembled WGS sequence"/>
</dbReference>
<organism evidence="1 2">
    <name type="scientific">Zostera marina</name>
    <name type="common">Eelgrass</name>
    <dbReference type="NCBI Taxonomy" id="29655"/>
    <lineage>
        <taxon>Eukaryota</taxon>
        <taxon>Viridiplantae</taxon>
        <taxon>Streptophyta</taxon>
        <taxon>Embryophyta</taxon>
        <taxon>Tracheophyta</taxon>
        <taxon>Spermatophyta</taxon>
        <taxon>Magnoliopsida</taxon>
        <taxon>Liliopsida</taxon>
        <taxon>Zosteraceae</taxon>
        <taxon>Zostera</taxon>
    </lineage>
</organism>
<comment type="caution">
    <text evidence="1">The sequence shown here is derived from an EMBL/GenBank/DDBJ whole genome shotgun (WGS) entry which is preliminary data.</text>
</comment>
<dbReference type="AlphaFoldDB" id="A0A0K9P2Z1"/>
<dbReference type="EMBL" id="LFYR01001246">
    <property type="protein sequence ID" value="KMZ63349.1"/>
    <property type="molecule type" value="Genomic_DNA"/>
</dbReference>
<proteinExistence type="predicted"/>